<proteinExistence type="predicted"/>
<sequence length="262" mass="29992">MSPIDRLCVELRSVYSVHHLLNFVLSVAFPLSKLLPPLPNLLYGQRQPGFDSREREVLIFLAVVILWKNRKAINSLHSLSISFLFAKLAGAALFFRCSSLFGLLYAVFALLIFVLVPEPLPPDSTNIRYFRANELQRTLEEDKSVVWVIEFFTTWSPDCRYVAPVFSTLSEKYSLPNLRFGKLDVGKHTKDGAHFRVNTHASSKQLPSVALFKNGVQVERRPLVEQRRAVPFLFNENNIILALDLNDIFAECKSVRIRRKDD</sequence>
<dbReference type="Gene3D" id="3.40.30.10">
    <property type="entry name" value="Glutaredoxin"/>
    <property type="match status" value="1"/>
</dbReference>
<keyword evidence="1" id="KW-0812">Transmembrane</keyword>
<keyword evidence="3" id="KW-1185">Reference proteome</keyword>
<name>A0A914I3V7_GLORO</name>
<dbReference type="InterPro" id="IPR013766">
    <property type="entry name" value="Thioredoxin_domain"/>
</dbReference>
<evidence type="ECO:0000313" key="4">
    <source>
        <dbReference type="WBParaSite" id="Gr19_v10_g6638.t1"/>
    </source>
</evidence>
<evidence type="ECO:0000256" key="1">
    <source>
        <dbReference type="SAM" id="Phobius"/>
    </source>
</evidence>
<evidence type="ECO:0000259" key="2">
    <source>
        <dbReference type="Pfam" id="PF00085"/>
    </source>
</evidence>
<accession>A0A914I3V7</accession>
<keyword evidence="1" id="KW-0472">Membrane</keyword>
<keyword evidence="1" id="KW-1133">Transmembrane helix</keyword>
<dbReference type="AlphaFoldDB" id="A0A914I3V7"/>
<dbReference type="InterPro" id="IPR036249">
    <property type="entry name" value="Thioredoxin-like_sf"/>
</dbReference>
<feature type="domain" description="Thioredoxin" evidence="2">
    <location>
        <begin position="133"/>
        <end position="219"/>
    </location>
</feature>
<dbReference type="Pfam" id="PF00085">
    <property type="entry name" value="Thioredoxin"/>
    <property type="match status" value="1"/>
</dbReference>
<protein>
    <submittedName>
        <fullName evidence="4">Thioredoxin domain-containing protein</fullName>
    </submittedName>
</protein>
<dbReference type="Proteomes" id="UP000887572">
    <property type="component" value="Unplaced"/>
</dbReference>
<evidence type="ECO:0000313" key="3">
    <source>
        <dbReference type="Proteomes" id="UP000887572"/>
    </source>
</evidence>
<dbReference type="SUPFAM" id="SSF52833">
    <property type="entry name" value="Thioredoxin-like"/>
    <property type="match status" value="1"/>
</dbReference>
<dbReference type="WBParaSite" id="Gr19_v10_g6638.t1">
    <property type="protein sequence ID" value="Gr19_v10_g6638.t1"/>
    <property type="gene ID" value="Gr19_v10_g6638"/>
</dbReference>
<feature type="transmembrane region" description="Helical" evidence="1">
    <location>
        <begin position="93"/>
        <end position="116"/>
    </location>
</feature>
<reference evidence="4" key="1">
    <citation type="submission" date="2022-11" db="UniProtKB">
        <authorList>
            <consortium name="WormBaseParasite"/>
        </authorList>
    </citation>
    <scope>IDENTIFICATION</scope>
</reference>
<organism evidence="3 4">
    <name type="scientific">Globodera rostochiensis</name>
    <name type="common">Golden nematode worm</name>
    <name type="synonym">Heterodera rostochiensis</name>
    <dbReference type="NCBI Taxonomy" id="31243"/>
    <lineage>
        <taxon>Eukaryota</taxon>
        <taxon>Metazoa</taxon>
        <taxon>Ecdysozoa</taxon>
        <taxon>Nematoda</taxon>
        <taxon>Chromadorea</taxon>
        <taxon>Rhabditida</taxon>
        <taxon>Tylenchina</taxon>
        <taxon>Tylenchomorpha</taxon>
        <taxon>Tylenchoidea</taxon>
        <taxon>Heteroderidae</taxon>
        <taxon>Heteroderinae</taxon>
        <taxon>Globodera</taxon>
    </lineage>
</organism>